<feature type="compositionally biased region" description="Pro residues" evidence="7">
    <location>
        <begin position="1696"/>
        <end position="1709"/>
    </location>
</feature>
<keyword evidence="5" id="KW-0961">Cell wall biogenesis/degradation</keyword>
<feature type="transmembrane region" description="Helical" evidence="8">
    <location>
        <begin position="2180"/>
        <end position="2202"/>
    </location>
</feature>
<proteinExistence type="inferred from homology"/>
<evidence type="ECO:0000313" key="11">
    <source>
        <dbReference type="EMBL" id="RKU46717.1"/>
    </source>
</evidence>
<evidence type="ECO:0000256" key="4">
    <source>
        <dbReference type="ARBA" id="ARBA00022679"/>
    </source>
</evidence>
<keyword evidence="8" id="KW-1133">Transmembrane helix</keyword>
<feature type="transmembrane region" description="Helical" evidence="8">
    <location>
        <begin position="2143"/>
        <end position="2160"/>
    </location>
</feature>
<dbReference type="Proteomes" id="UP000275385">
    <property type="component" value="Unassembled WGS sequence"/>
</dbReference>
<keyword evidence="8" id="KW-0812">Transmembrane</keyword>
<sequence length="2356" mass="262764">MMKPRASLLLTFALTLVHALRYDAEFTDYNLNTNTTATNPLDFWGERTGHVYTKSPASWRFPTYTIFLDRWVNGDPTNDNANGTLFEHDPGSNQMRHGGDLQGLIDSLDYIEGMGIKAIYIAGSPFINMPWGADMYSPLDLTLLDAHMGTLTDWQAAIDKIHDRGMYVIMDHTMATLGDLVGFQGYLNSSTPFDTKEHKAVWKSDRRYHDFNIGNDYNESCITWPDLWDESGYPVSSEVTGQLSGCYSSDFDQFGDIEAFGVHPDWQRQLAKFASVQDRLREWVPSVRQRIERFTCMTIAMLDIDGFRIDKGVQVTVDALADWSESVRDCAGKYNKTNFFIPGEITSGNNLGAIYLGRGRRPDQKLDDFDKAVALKPKEGNQNYFIRSDGKQALDGAAFHYSVQRFMTRFLGMSGYLEAGFDLPLSWVDAWDQMVKTNDMFNAYDGTFDPRHMYGATNQDVFRWPAIRLGVERQLLAHFVITFLLPGIPLIYYGEEQALYTLDSTADNYVYGRQGMSPAPAWQTMGCFTGNSLLYVDWPVEKARNACNDDTVAWDHRDPSHPVRNIMRRMFQLRAELPAVNDGIGVYLLANRTDFRTLNGSTTATEFGIWSVARAMHKSVQNTTDTPVWLVYHNENVTTQYKDKLTCTDKTLAFNAPFDAGTKLKNLFYPYDTITLKTSPKDNGFGSKPGCWDDFTMEPFEFRMYVADADFVNAAPYITKFMPGGHSPGHDFPVPADEVKDGKLEIELHFSQEMDCDSITSKITVDSVVEGSNATASLDKTSATCATLDGTEKETYTGAIPSVFSWKANLINVAEGIHSVTVAKNVTTKANATLATNAKDKFLFRVGQYDNPIIFPRSGNYSRSIISREADGLLYVHHRAPGASKWRYSTNWGSTWTDWTQYTGGSKLINTLDWTGTKEQGWEGDHIIVQYWSSALGSSSFTVHGDTADFPYERKFPHMYLQGPFNKWGYDSGVANKMQQTGNSTWELHYMDEWPTTFQFNVWGINPDQQPDQSFIYGEITGNNIFNRVSPNRVQDNVFNLTGAPPKPALALRLILNDKSGTLELRPVGNMWVQIFLFFMLGLIPIITALVATYIFYTSFYQVKVNKRGYTTGFWAWVPSFLKGPKSSGFVEMDSVNSSPVQAVATLASRRTVLIATMEYNIDDWNINIKIGGLGVMAKLMSTALPHMDLIWVVPCVGDVEYPIDQVAEPMFVHCIGREYEIQVQYHKVRNITYVILDAPIFRQQTKANPYHARMDDIESAILYAAWNACIAEAIRRFPVDLYHINDYHGAAAPLYLLPRTIPVCMSLHNAEFQGMWPMRTPEESKEVCEVFDLSPEIVKQYVQYGSVFNLLHAGASYIRIHQHGFGAVGVSKKYGDRSLARYPIFWSLDNIGHLPNPDPADTGSWDPDEMDPAHPPPIEVDSNSEKKRAEYRQQAQEWAGLEVNPDAVLFVFAGRWSLQKGVDLIADIFPSILQKFPATQLICVGPVIDLYGKFAALKLEKLQKMYPGRVFVRAEFTVLPPCVFAGAEFALIPSRDEPFGLVAVEFGRKGALGVGARVGGLGQMPGFWYTIESNSPLHLIKQFRKAILSALDSKPETRAQMRAWSLRQRFPVAQWVKRLDALQAEAIKVHNQEATKRLKSPGRTLSRVFPGSSIFSPTDSAPPSPRPGTPLESPGQRSPGSGVGFPMAGGSIPGSPRPESPLPLPPGAPERHLSTLSALPPGVLDLSSSRRSQAPSFVHSHSRMSTLSVADSFAMRQQDDHDQDFSALGLSAPQPFYQQGNRNSTQLSLQDVVGDRSDLKLQQPEANFTDANGELSARFERMLEDLTPSNSQNEMCIAEVLRKGEKEWFNRYRDAKLGISVTASPKGSRPSSRRRASSDNGESPAPNPENSKRIYGGGSGGHGEFQMGEYYSPPTGLKKILSRRWGDWPIYSLLLAAGQVISANSYQIVLLTGETGQASSKLYMVAGTYVGCSIGWWFMVRNFKSVYALSLPWLFYGFAFLFLGIASFIQSYKGRGTVQDVATVFYAVAASSGALDFSLNFADESGAPPKQWAIRALVITGASQLYSSALWYWGSLMSNSVHPTGSASGNIGTTAIPKGIIIAIPIALLLWGIGIVLFLGLPDYYRQSPETIPGFYVSLFKRKIVPWFFVMVIIQNYWLSAPYGRSWQFLFKSQHLPAWGAFLMAIFFFIILWSGVIFGFAHFSGIHPWLIPIFAIGLGAPRWAQTLWGTSGIGMYLPWVNSPVGSAILSRCLWLWLGLLDTIQGVGVGMTLLATLTRQHVMGVLIGSQIIGGATTMLARGTSPNAVSPSSTFPDFSAGISPGIKQPFFWVALFMELAIPFGFFKFFRKEQVIKP</sequence>
<evidence type="ECO:0000313" key="12">
    <source>
        <dbReference type="Proteomes" id="UP000275385"/>
    </source>
</evidence>
<dbReference type="GO" id="GO:0070600">
    <property type="term" value="P:fungal-type cell wall (1-&gt;3)-alpha-glucan biosynthetic process"/>
    <property type="evidence" value="ECO:0007669"/>
    <property type="project" value="TreeGrafter"/>
</dbReference>
<feature type="transmembrane region" description="Helical" evidence="8">
    <location>
        <begin position="1987"/>
        <end position="2010"/>
    </location>
</feature>
<dbReference type="InterPro" id="IPR058657">
    <property type="entry name" value="Mok11-13/Ags1-like_Ig"/>
</dbReference>
<feature type="domain" description="Glycosyl hydrolase family 13 catalytic" evidence="10">
    <location>
        <begin position="65"/>
        <end position="537"/>
    </location>
</feature>
<dbReference type="Pfam" id="PF26127">
    <property type="entry name" value="12TM_Mok13"/>
    <property type="match status" value="1"/>
</dbReference>
<organism evidence="11 12">
    <name type="scientific">Coniochaeta pulveracea</name>
    <dbReference type="NCBI Taxonomy" id="177199"/>
    <lineage>
        <taxon>Eukaryota</taxon>
        <taxon>Fungi</taxon>
        <taxon>Dikarya</taxon>
        <taxon>Ascomycota</taxon>
        <taxon>Pezizomycotina</taxon>
        <taxon>Sordariomycetes</taxon>
        <taxon>Sordariomycetidae</taxon>
        <taxon>Coniochaetales</taxon>
        <taxon>Coniochaetaceae</taxon>
        <taxon>Coniochaeta</taxon>
    </lineage>
</organism>
<feature type="transmembrane region" description="Helical" evidence="8">
    <location>
        <begin position="2329"/>
        <end position="2348"/>
    </location>
</feature>
<dbReference type="InterPro" id="IPR006047">
    <property type="entry name" value="GH13_cat_dom"/>
</dbReference>
<dbReference type="Pfam" id="PF26108">
    <property type="entry name" value="GH_Mok13"/>
    <property type="match status" value="1"/>
</dbReference>
<accession>A0A420YFZ6</accession>
<dbReference type="EC" id="2.4.1.183" evidence="2"/>
<dbReference type="PANTHER" id="PTHR47182:SF2">
    <property type="entry name" value="CELL WALL ALPHA-1,3-GLUCAN SYNTHASE AGS1"/>
    <property type="match status" value="1"/>
</dbReference>
<evidence type="ECO:0000256" key="1">
    <source>
        <dbReference type="ARBA" id="ARBA00006122"/>
    </source>
</evidence>
<dbReference type="SUPFAM" id="SSF53756">
    <property type="entry name" value="UDP-Glycosyltransferase/glycogen phosphorylase"/>
    <property type="match status" value="1"/>
</dbReference>
<dbReference type="SMART" id="SM00642">
    <property type="entry name" value="Aamy"/>
    <property type="match status" value="1"/>
</dbReference>
<dbReference type="CDD" id="cd03791">
    <property type="entry name" value="GT5_Glycogen_synthase_DULL1-like"/>
    <property type="match status" value="1"/>
</dbReference>
<dbReference type="CDD" id="cd11323">
    <property type="entry name" value="AmyAc_AGS"/>
    <property type="match status" value="1"/>
</dbReference>
<dbReference type="PANTHER" id="PTHR47182">
    <property type="entry name" value="CELL WALL ALPHA-1,3-GLUCAN SYNTHASE AGS1-RELATED"/>
    <property type="match status" value="1"/>
</dbReference>
<feature type="chain" id="PRO_5019063108" description="alpha-1,3-glucan synthase" evidence="9">
    <location>
        <begin position="20"/>
        <end position="2356"/>
    </location>
</feature>
<evidence type="ECO:0000256" key="5">
    <source>
        <dbReference type="ARBA" id="ARBA00023316"/>
    </source>
</evidence>
<dbReference type="Pfam" id="PF26122">
    <property type="entry name" value="CBM_Mok13"/>
    <property type="match status" value="1"/>
</dbReference>
<keyword evidence="4" id="KW-0808">Transferase</keyword>
<dbReference type="Pfam" id="PF26111">
    <property type="entry name" value="Ig_Mok13"/>
    <property type="match status" value="1"/>
</dbReference>
<dbReference type="Pfam" id="PF26114">
    <property type="entry name" value="Ig_2_Mok13"/>
    <property type="match status" value="1"/>
</dbReference>
<dbReference type="OrthoDB" id="512920at2759"/>
<evidence type="ECO:0000256" key="6">
    <source>
        <dbReference type="ARBA" id="ARBA00048960"/>
    </source>
</evidence>
<feature type="region of interest" description="Disordered" evidence="7">
    <location>
        <begin position="1638"/>
        <end position="1744"/>
    </location>
</feature>
<dbReference type="GO" id="GO:0009277">
    <property type="term" value="C:fungal-type cell wall"/>
    <property type="evidence" value="ECO:0007669"/>
    <property type="project" value="TreeGrafter"/>
</dbReference>
<evidence type="ECO:0000256" key="3">
    <source>
        <dbReference type="ARBA" id="ARBA00022676"/>
    </source>
</evidence>
<dbReference type="InterPro" id="IPR058654">
    <property type="entry name" value="Mok11-14/Ags1-like_TM"/>
</dbReference>
<gene>
    <name evidence="11" type="primary">AGS1_1</name>
    <name evidence="11" type="ORF">DL546_000228</name>
</gene>
<dbReference type="Gene3D" id="3.20.20.80">
    <property type="entry name" value="Glycosidases"/>
    <property type="match status" value="2"/>
</dbReference>
<dbReference type="InterPro" id="IPR013534">
    <property type="entry name" value="Starch_synth_cat_dom"/>
</dbReference>
<name>A0A420YFZ6_9PEZI</name>
<comment type="caution">
    <text evidence="11">The sequence shown here is derived from an EMBL/GenBank/DDBJ whole genome shotgun (WGS) entry which is preliminary data.</text>
</comment>
<protein>
    <recommendedName>
        <fullName evidence="2">alpha-1,3-glucan synthase</fullName>
        <ecNumber evidence="2">2.4.1.183</ecNumber>
    </recommendedName>
</protein>
<dbReference type="GO" id="GO:0047657">
    <property type="term" value="F:alpha-1,3-glucan synthase activity"/>
    <property type="evidence" value="ECO:0007669"/>
    <property type="project" value="UniProtKB-EC"/>
</dbReference>
<keyword evidence="12" id="KW-1185">Reference proteome</keyword>
<feature type="transmembrane region" description="Helical" evidence="8">
    <location>
        <begin position="2214"/>
        <end position="2234"/>
    </location>
</feature>
<keyword evidence="8" id="KW-0472">Membrane</keyword>
<evidence type="ECO:0000256" key="9">
    <source>
        <dbReference type="SAM" id="SignalP"/>
    </source>
</evidence>
<feature type="transmembrane region" description="Helical" evidence="8">
    <location>
        <begin position="2254"/>
        <end position="2275"/>
    </location>
</feature>
<reference evidence="11 12" key="1">
    <citation type="submission" date="2018-08" db="EMBL/GenBank/DDBJ databases">
        <title>Draft genome of the lignicolous fungus Coniochaeta pulveracea.</title>
        <authorList>
            <person name="Borstlap C.J."/>
            <person name="De Witt R.N."/>
            <person name="Botha A."/>
            <person name="Volschenk H."/>
        </authorList>
    </citation>
    <scope>NUCLEOTIDE SEQUENCE [LARGE SCALE GENOMIC DNA]</scope>
    <source>
        <strain evidence="11 12">CAB683</strain>
    </source>
</reference>
<feature type="transmembrane region" description="Helical" evidence="8">
    <location>
        <begin position="1929"/>
        <end position="1951"/>
    </location>
</feature>
<feature type="signal peptide" evidence="9">
    <location>
        <begin position="1"/>
        <end position="19"/>
    </location>
</feature>
<dbReference type="FunFam" id="3.40.50.2000:FF:000052">
    <property type="entry name" value="Alpha-1,3-glucan synthase Ags2"/>
    <property type="match status" value="1"/>
</dbReference>
<feature type="transmembrane region" description="Helical" evidence="8">
    <location>
        <begin position="2022"/>
        <end position="2043"/>
    </location>
</feature>
<feature type="transmembrane region" description="Helical" evidence="8">
    <location>
        <begin position="2055"/>
        <end position="2074"/>
    </location>
</feature>
<dbReference type="SUPFAM" id="SSF51445">
    <property type="entry name" value="(Trans)glycosidases"/>
    <property type="match status" value="1"/>
</dbReference>
<evidence type="ECO:0000256" key="2">
    <source>
        <dbReference type="ARBA" id="ARBA00012688"/>
    </source>
</evidence>
<keyword evidence="3" id="KW-0328">Glycosyltransferase</keyword>
<feature type="transmembrane region" description="Helical" evidence="8">
    <location>
        <begin position="1963"/>
        <end position="1980"/>
    </location>
</feature>
<dbReference type="Pfam" id="PF08323">
    <property type="entry name" value="Glyco_transf_5"/>
    <property type="match status" value="1"/>
</dbReference>
<feature type="transmembrane region" description="Helical" evidence="8">
    <location>
        <begin position="2101"/>
        <end position="2122"/>
    </location>
</feature>
<feature type="transmembrane region" description="Helical" evidence="8">
    <location>
        <begin position="2282"/>
        <end position="2300"/>
    </location>
</feature>
<dbReference type="STRING" id="177199.A0A420YFZ6"/>
<feature type="compositionally biased region" description="Polar residues" evidence="7">
    <location>
        <begin position="1727"/>
        <end position="1736"/>
    </location>
</feature>
<keyword evidence="9" id="KW-0732">Signal</keyword>
<dbReference type="FunFam" id="3.40.50.2000:FF:000058">
    <property type="entry name" value="Alpha-1,3-glucan synthase Ags1"/>
    <property type="match status" value="1"/>
</dbReference>
<evidence type="ECO:0000256" key="8">
    <source>
        <dbReference type="SAM" id="Phobius"/>
    </source>
</evidence>
<evidence type="ECO:0000259" key="10">
    <source>
        <dbReference type="SMART" id="SM00642"/>
    </source>
</evidence>
<feature type="region of interest" description="Disordered" evidence="7">
    <location>
        <begin position="1398"/>
        <end position="1426"/>
    </location>
</feature>
<feature type="transmembrane region" description="Helical" evidence="8">
    <location>
        <begin position="1071"/>
        <end position="1097"/>
    </location>
</feature>
<dbReference type="InterPro" id="IPR058655">
    <property type="entry name" value="Mok11-14/Ags1-like"/>
</dbReference>
<evidence type="ECO:0000256" key="7">
    <source>
        <dbReference type="SAM" id="MobiDB-lite"/>
    </source>
</evidence>
<feature type="region of interest" description="Disordered" evidence="7">
    <location>
        <begin position="1861"/>
        <end position="1899"/>
    </location>
</feature>
<dbReference type="InterPro" id="IPR058658">
    <property type="entry name" value="Mok11-13/Ags1-like_Ig_2"/>
</dbReference>
<dbReference type="EMBL" id="QVQW01000012">
    <property type="protein sequence ID" value="RKU46717.1"/>
    <property type="molecule type" value="Genomic_DNA"/>
</dbReference>
<comment type="similarity">
    <text evidence="1">Belongs to the glycosyltransferase group 1 family.</text>
</comment>
<dbReference type="Gene3D" id="3.40.50.2000">
    <property type="entry name" value="Glycogen Phosphorylase B"/>
    <property type="match status" value="2"/>
</dbReference>
<dbReference type="InterPro" id="IPR017853">
    <property type="entry name" value="GH"/>
</dbReference>
<dbReference type="InterPro" id="IPR058656">
    <property type="entry name" value="Mok11-13/Ags1-like_GH"/>
</dbReference>
<dbReference type="InterPro" id="IPR058659">
    <property type="entry name" value="Mok11-13/Ags1-like_CBM"/>
</dbReference>
<dbReference type="FunFam" id="3.20.20.80:FF:000073">
    <property type="entry name" value="Alpha-1,3-glucan synthase Ags2"/>
    <property type="match status" value="1"/>
</dbReference>
<comment type="catalytic activity">
    <reaction evidence="6">
        <text>[(1-&gt;3)-alpha-D-glucosyl](n) + UDP-alpha-D-glucose = [(1-&gt;3)-alpha-D-glucosyl](n+1) + UDP + H(+)</text>
        <dbReference type="Rhea" id="RHEA:19749"/>
        <dbReference type="Rhea" id="RHEA-COMP:11150"/>
        <dbReference type="Rhea" id="RHEA-COMP:11151"/>
        <dbReference type="ChEBI" id="CHEBI:15378"/>
        <dbReference type="ChEBI" id="CHEBI:28100"/>
        <dbReference type="ChEBI" id="CHEBI:58223"/>
        <dbReference type="ChEBI" id="CHEBI:58885"/>
        <dbReference type="EC" id="2.4.1.183"/>
    </reaction>
</comment>
<dbReference type="Pfam" id="PF00128">
    <property type="entry name" value="Alpha-amylase"/>
    <property type="match status" value="1"/>
</dbReference>